<dbReference type="Proteomes" id="UP001221898">
    <property type="component" value="Unassembled WGS sequence"/>
</dbReference>
<evidence type="ECO:0000313" key="2">
    <source>
        <dbReference type="Proteomes" id="UP001221898"/>
    </source>
</evidence>
<dbReference type="EMBL" id="JAINUG010000243">
    <property type="protein sequence ID" value="KAJ8385707.1"/>
    <property type="molecule type" value="Genomic_DNA"/>
</dbReference>
<name>A0AAD7W6L9_9TELE</name>
<gene>
    <name evidence="1" type="ORF">AAFF_G00183070</name>
</gene>
<dbReference type="AlphaFoldDB" id="A0AAD7W6L9"/>
<keyword evidence="2" id="KW-1185">Reference proteome</keyword>
<organism evidence="1 2">
    <name type="scientific">Aldrovandia affinis</name>
    <dbReference type="NCBI Taxonomy" id="143900"/>
    <lineage>
        <taxon>Eukaryota</taxon>
        <taxon>Metazoa</taxon>
        <taxon>Chordata</taxon>
        <taxon>Craniata</taxon>
        <taxon>Vertebrata</taxon>
        <taxon>Euteleostomi</taxon>
        <taxon>Actinopterygii</taxon>
        <taxon>Neopterygii</taxon>
        <taxon>Teleostei</taxon>
        <taxon>Notacanthiformes</taxon>
        <taxon>Halosauridae</taxon>
        <taxon>Aldrovandia</taxon>
    </lineage>
</organism>
<accession>A0AAD7W6L9</accession>
<proteinExistence type="predicted"/>
<evidence type="ECO:0000313" key="1">
    <source>
        <dbReference type="EMBL" id="KAJ8385707.1"/>
    </source>
</evidence>
<comment type="caution">
    <text evidence="1">The sequence shown here is derived from an EMBL/GenBank/DDBJ whole genome shotgun (WGS) entry which is preliminary data.</text>
</comment>
<reference evidence="1" key="1">
    <citation type="journal article" date="2023" name="Science">
        <title>Genome structures resolve the early diversification of teleost fishes.</title>
        <authorList>
            <person name="Parey E."/>
            <person name="Louis A."/>
            <person name="Montfort J."/>
            <person name="Bouchez O."/>
            <person name="Roques C."/>
            <person name="Iampietro C."/>
            <person name="Lluch J."/>
            <person name="Castinel A."/>
            <person name="Donnadieu C."/>
            <person name="Desvignes T."/>
            <person name="Floi Bucao C."/>
            <person name="Jouanno E."/>
            <person name="Wen M."/>
            <person name="Mejri S."/>
            <person name="Dirks R."/>
            <person name="Jansen H."/>
            <person name="Henkel C."/>
            <person name="Chen W.J."/>
            <person name="Zahm M."/>
            <person name="Cabau C."/>
            <person name="Klopp C."/>
            <person name="Thompson A.W."/>
            <person name="Robinson-Rechavi M."/>
            <person name="Braasch I."/>
            <person name="Lecointre G."/>
            <person name="Bobe J."/>
            <person name="Postlethwait J.H."/>
            <person name="Berthelot C."/>
            <person name="Roest Crollius H."/>
            <person name="Guiguen Y."/>
        </authorList>
    </citation>
    <scope>NUCLEOTIDE SEQUENCE</scope>
    <source>
        <strain evidence="1">NC1722</strain>
    </source>
</reference>
<protein>
    <submittedName>
        <fullName evidence="1">Uncharacterized protein</fullName>
    </submittedName>
</protein>
<sequence length="105" mass="11143">MRPIGQSATSLRVAVAQVGFGGIRGGHENGGAQIPAGRLNGAGHLFRYPENELSQQAGNRDLKVGKVQGIKLSIQRGQGVWGYGDFGCQDRGITRLNFHAAELSL</sequence>